<feature type="signal peptide" evidence="1">
    <location>
        <begin position="1"/>
        <end position="19"/>
    </location>
</feature>
<reference evidence="3" key="1">
    <citation type="submission" date="2023-07" db="EMBL/GenBank/DDBJ databases">
        <title>Chromosome-level genome assembly of Artemia franciscana.</title>
        <authorList>
            <person name="Jo E."/>
        </authorList>
    </citation>
    <scope>NUCLEOTIDE SEQUENCE</scope>
    <source>
        <tissue evidence="3">Whole body</tissue>
    </source>
</reference>
<organism evidence="3 4">
    <name type="scientific">Artemia franciscana</name>
    <name type="common">Brine shrimp</name>
    <name type="synonym">Artemia sanfranciscana</name>
    <dbReference type="NCBI Taxonomy" id="6661"/>
    <lineage>
        <taxon>Eukaryota</taxon>
        <taxon>Metazoa</taxon>
        <taxon>Ecdysozoa</taxon>
        <taxon>Arthropoda</taxon>
        <taxon>Crustacea</taxon>
        <taxon>Branchiopoda</taxon>
        <taxon>Anostraca</taxon>
        <taxon>Artemiidae</taxon>
        <taxon>Artemia</taxon>
    </lineage>
</organism>
<evidence type="ECO:0000256" key="1">
    <source>
        <dbReference type="SAM" id="SignalP"/>
    </source>
</evidence>
<sequence length="269" mass="30279">MLSQKGLLIIICFCKTVQSDHHANEPSEAERSHRHHSNYNREVRVTVGRTVMLPCEVPHAGNVTVSWFRRKDVRLLSVGSMTYTSDRRVRPLYDKQSEHWFLQITRVDEADSGYYECHVGTLPPRTALVKLDVKDPTANITSGKELHVHRGSPFNITCLVHWGDMPPSNVLWTAEEKNITLGLKDYVITTTSGNPVVSSLFVARATPEKAGKYHCRPEGFTAPYVMVHVLDGESPEAMQQGSQNRISTATFYVLAPVFLLLTFHNDGLH</sequence>
<dbReference type="SMART" id="SM00409">
    <property type="entry name" value="IG"/>
    <property type="match status" value="2"/>
</dbReference>
<dbReference type="InterPro" id="IPR013783">
    <property type="entry name" value="Ig-like_fold"/>
</dbReference>
<dbReference type="PANTHER" id="PTHR23279">
    <property type="entry name" value="DEFECTIVE PROBOSCIS EXTENSION RESPONSE DPR -RELATED"/>
    <property type="match status" value="1"/>
</dbReference>
<dbReference type="PROSITE" id="PS50835">
    <property type="entry name" value="IG_LIKE"/>
    <property type="match status" value="2"/>
</dbReference>
<feature type="domain" description="Ig-like" evidence="2">
    <location>
        <begin position="26"/>
        <end position="119"/>
    </location>
</feature>
<dbReference type="InterPro" id="IPR003598">
    <property type="entry name" value="Ig_sub2"/>
</dbReference>
<dbReference type="SMART" id="SM00408">
    <property type="entry name" value="IGc2"/>
    <property type="match status" value="2"/>
</dbReference>
<dbReference type="Gene3D" id="2.60.40.10">
    <property type="entry name" value="Immunoglobulins"/>
    <property type="match status" value="2"/>
</dbReference>
<comment type="caution">
    <text evidence="3">The sequence shown here is derived from an EMBL/GenBank/DDBJ whole genome shotgun (WGS) entry which is preliminary data.</text>
</comment>
<dbReference type="InterPro" id="IPR003599">
    <property type="entry name" value="Ig_sub"/>
</dbReference>
<dbReference type="EMBL" id="JAVRJZ010000002">
    <property type="protein sequence ID" value="KAK2725411.1"/>
    <property type="molecule type" value="Genomic_DNA"/>
</dbReference>
<dbReference type="PANTHER" id="PTHR23279:SF36">
    <property type="entry name" value="DEFECTIVE PROBOSCIS EXTENSION RESPONSE 9, ISOFORM A"/>
    <property type="match status" value="1"/>
</dbReference>
<evidence type="ECO:0000313" key="3">
    <source>
        <dbReference type="EMBL" id="KAK2725411.1"/>
    </source>
</evidence>
<evidence type="ECO:0000259" key="2">
    <source>
        <dbReference type="PROSITE" id="PS50835"/>
    </source>
</evidence>
<accession>A0AA88LIV6</accession>
<keyword evidence="4" id="KW-1185">Reference proteome</keyword>
<dbReference type="Pfam" id="PF07686">
    <property type="entry name" value="V-set"/>
    <property type="match status" value="1"/>
</dbReference>
<keyword evidence="1" id="KW-0732">Signal</keyword>
<evidence type="ECO:0000313" key="4">
    <source>
        <dbReference type="Proteomes" id="UP001187531"/>
    </source>
</evidence>
<dbReference type="AlphaFoldDB" id="A0AA88LIV6"/>
<dbReference type="InterPro" id="IPR036179">
    <property type="entry name" value="Ig-like_dom_sf"/>
</dbReference>
<dbReference type="GO" id="GO:0032589">
    <property type="term" value="C:neuron projection membrane"/>
    <property type="evidence" value="ECO:0007669"/>
    <property type="project" value="TreeGrafter"/>
</dbReference>
<feature type="domain" description="Ig-like" evidence="2">
    <location>
        <begin position="136"/>
        <end position="216"/>
    </location>
</feature>
<dbReference type="Proteomes" id="UP001187531">
    <property type="component" value="Unassembled WGS sequence"/>
</dbReference>
<dbReference type="GO" id="GO:0050808">
    <property type="term" value="P:synapse organization"/>
    <property type="evidence" value="ECO:0007669"/>
    <property type="project" value="TreeGrafter"/>
</dbReference>
<dbReference type="Pfam" id="PF13895">
    <property type="entry name" value="Ig_2"/>
    <property type="match status" value="1"/>
</dbReference>
<protein>
    <recommendedName>
        <fullName evidence="2">Ig-like domain-containing protein</fullName>
    </recommendedName>
</protein>
<name>A0AA88LIV6_ARTSF</name>
<feature type="chain" id="PRO_5041684148" description="Ig-like domain-containing protein" evidence="1">
    <location>
        <begin position="20"/>
        <end position="269"/>
    </location>
</feature>
<dbReference type="InterPro" id="IPR007110">
    <property type="entry name" value="Ig-like_dom"/>
</dbReference>
<dbReference type="InterPro" id="IPR037448">
    <property type="entry name" value="Zig-8"/>
</dbReference>
<gene>
    <name evidence="3" type="ORF">QYM36_000045</name>
</gene>
<dbReference type="SUPFAM" id="SSF48726">
    <property type="entry name" value="Immunoglobulin"/>
    <property type="match status" value="2"/>
</dbReference>
<dbReference type="InterPro" id="IPR013106">
    <property type="entry name" value="Ig_V-set"/>
</dbReference>
<proteinExistence type="predicted"/>